<name>A0ACC1K526_9FUNG</name>
<keyword evidence="2" id="KW-1185">Reference proteome</keyword>
<proteinExistence type="predicted"/>
<evidence type="ECO:0000313" key="1">
    <source>
        <dbReference type="EMBL" id="KAJ2773396.1"/>
    </source>
</evidence>
<evidence type="ECO:0000313" key="2">
    <source>
        <dbReference type="Proteomes" id="UP001140234"/>
    </source>
</evidence>
<sequence length="508" mass="54556">MSALSRVPAIPGMVARTLGLGAAAATAAVVTGEADTRRPDDDAAQTPRGPTQGQFRRFDRIRRRLVYRNPSIHALVHYIAVDHATRSVVLACRGTLGISDLFIDMLCEYEAVSLPAHAAAMAAPTELRAHSGMWHSALLLADPSSEVFKEVAEALRLYPEYGLVITGHSLGGGVASLLTLLWSQPLFSAAEGAASPPGPARALPASLAGSARRFVTTAKFGLVAPRPIHCFSYGSPCSTNAALSYYCRGLVTSVATTDDFVSFLSVGAFVDILNISAVLGRERGVTERVMRGFLAAQRSKISKRFRLFDFDFSKLRAYDPDPDPSSDSESVPGGSNDDDSSSTSTKDDAARGQKRWWWSYKTNHSNTRGAGHSSPPHSPGASTPPSEDAGKAKQSSLDDWYLSLVKTLRASMDSEKLYPPGDVFILASPGDDEIADKKLPLAASALPPADDDGPLPVGLFYCPDVAARFSELRFTRNMIVHHLPSTYERKLSALVHDTYFRRDAGAAS</sequence>
<dbReference type="Proteomes" id="UP001140234">
    <property type="component" value="Unassembled WGS sequence"/>
</dbReference>
<comment type="caution">
    <text evidence="1">The sequence shown here is derived from an EMBL/GenBank/DDBJ whole genome shotgun (WGS) entry which is preliminary data.</text>
</comment>
<gene>
    <name evidence="1" type="ORF">IWQ57_001312</name>
</gene>
<protein>
    <submittedName>
        <fullName evidence="1">Uncharacterized protein</fullName>
    </submittedName>
</protein>
<accession>A0ACC1K526</accession>
<organism evidence="1 2">
    <name type="scientific">Coemansia nantahalensis</name>
    <dbReference type="NCBI Taxonomy" id="2789366"/>
    <lineage>
        <taxon>Eukaryota</taxon>
        <taxon>Fungi</taxon>
        <taxon>Fungi incertae sedis</taxon>
        <taxon>Zoopagomycota</taxon>
        <taxon>Kickxellomycotina</taxon>
        <taxon>Kickxellomycetes</taxon>
        <taxon>Kickxellales</taxon>
        <taxon>Kickxellaceae</taxon>
        <taxon>Coemansia</taxon>
    </lineage>
</organism>
<reference evidence="1" key="1">
    <citation type="submission" date="2022-07" db="EMBL/GenBank/DDBJ databases">
        <title>Phylogenomic reconstructions and comparative analyses of Kickxellomycotina fungi.</title>
        <authorList>
            <person name="Reynolds N.K."/>
            <person name="Stajich J.E."/>
            <person name="Barry K."/>
            <person name="Grigoriev I.V."/>
            <person name="Crous P."/>
            <person name="Smith M.E."/>
        </authorList>
    </citation>
    <scope>NUCLEOTIDE SEQUENCE</scope>
    <source>
        <strain evidence="1">CBS 109366</strain>
    </source>
</reference>
<dbReference type="EMBL" id="JANBUJ010000230">
    <property type="protein sequence ID" value="KAJ2773396.1"/>
    <property type="molecule type" value="Genomic_DNA"/>
</dbReference>